<dbReference type="Proteomes" id="UP000586918">
    <property type="component" value="Unassembled WGS sequence"/>
</dbReference>
<dbReference type="GO" id="GO:0003677">
    <property type="term" value="F:DNA binding"/>
    <property type="evidence" value="ECO:0007669"/>
    <property type="project" value="InterPro"/>
</dbReference>
<proteinExistence type="predicted"/>
<organism evidence="2 3">
    <name type="scientific">Pseudonocardia bannensis</name>
    <dbReference type="NCBI Taxonomy" id="630973"/>
    <lineage>
        <taxon>Bacteria</taxon>
        <taxon>Bacillati</taxon>
        <taxon>Actinomycetota</taxon>
        <taxon>Actinomycetes</taxon>
        <taxon>Pseudonocardiales</taxon>
        <taxon>Pseudonocardiaceae</taxon>
        <taxon>Pseudonocardia</taxon>
    </lineage>
</organism>
<name>A0A848DKF1_9PSEU</name>
<evidence type="ECO:0000313" key="2">
    <source>
        <dbReference type="EMBL" id="NMH93178.1"/>
    </source>
</evidence>
<keyword evidence="3" id="KW-1185">Reference proteome</keyword>
<evidence type="ECO:0000313" key="3">
    <source>
        <dbReference type="Proteomes" id="UP000586918"/>
    </source>
</evidence>
<dbReference type="Pfam" id="PF02384">
    <property type="entry name" value="N6_Mtase"/>
    <property type="match status" value="1"/>
</dbReference>
<gene>
    <name evidence="2" type="ORF">HF519_16680</name>
</gene>
<feature type="domain" description="DNA methylase adenine-specific" evidence="1">
    <location>
        <begin position="154"/>
        <end position="322"/>
    </location>
</feature>
<dbReference type="GO" id="GO:0032259">
    <property type="term" value="P:methylation"/>
    <property type="evidence" value="ECO:0007669"/>
    <property type="project" value="UniProtKB-KW"/>
</dbReference>
<keyword evidence="2" id="KW-0808">Transferase</keyword>
<dbReference type="RefSeq" id="WP_169413882.1">
    <property type="nucleotide sequence ID" value="NZ_JAAXKZ010000060.1"/>
</dbReference>
<dbReference type="EMBL" id="JAAXKZ010000060">
    <property type="protein sequence ID" value="NMH93178.1"/>
    <property type="molecule type" value="Genomic_DNA"/>
</dbReference>
<keyword evidence="2" id="KW-0489">Methyltransferase</keyword>
<protein>
    <submittedName>
        <fullName evidence="2">N-6 DNA methylase</fullName>
    </submittedName>
</protein>
<dbReference type="AlphaFoldDB" id="A0A848DKF1"/>
<evidence type="ECO:0000259" key="1">
    <source>
        <dbReference type="Pfam" id="PF02384"/>
    </source>
</evidence>
<dbReference type="InterPro" id="IPR029063">
    <property type="entry name" value="SAM-dependent_MTases_sf"/>
</dbReference>
<dbReference type="InterPro" id="IPR003356">
    <property type="entry name" value="DNA_methylase_A-5"/>
</dbReference>
<dbReference type="Gene3D" id="3.40.50.150">
    <property type="entry name" value="Vaccinia Virus protein VP39"/>
    <property type="match status" value="1"/>
</dbReference>
<dbReference type="InterPro" id="IPR052916">
    <property type="entry name" value="Type-I_RE_MTase_Subunit"/>
</dbReference>
<dbReference type="PANTHER" id="PTHR42998:SF1">
    <property type="entry name" value="TYPE I RESTRICTION ENZYME HINDI METHYLASE SUBUNIT"/>
    <property type="match status" value="1"/>
</dbReference>
<reference evidence="2 3" key="1">
    <citation type="submission" date="2020-04" db="EMBL/GenBank/DDBJ databases">
        <authorList>
            <person name="Klaysubun C."/>
            <person name="Duangmal K."/>
            <person name="Lipun K."/>
        </authorList>
    </citation>
    <scope>NUCLEOTIDE SEQUENCE [LARGE SCALE GENOMIC DNA]</scope>
    <source>
        <strain evidence="2 3">DSM 45300</strain>
    </source>
</reference>
<accession>A0A848DKF1</accession>
<sequence length="594" mass="64337">MGRESTVNAGDIARLGGVGRAAVSNWRRRHPDFPQPVGGTASSPLFSLDEIERWLRRNGKPYEVSVADRVWQRLRAEGGDLGLGHVVARAGALLVRLRDGRDDTAVPLLPGVDERADPDFVELLDELAARHGHAAAFEILHERYLEAHSRRLSTTPSDLTTLMAKLAGAQVGTALDPACGTGALLLAVGPARALGQDVNAYGALIAAARLRLRSVEATVVAGDSMRENGFRDVDADVVVCDPPVGDRTWGRTELTGDPRWAYGLPPRSEPELAWVQHCLAQVRPGGRVVIRMPAVAASRRPGRRIRANLVRGGALRAVLSVTQDFDLWLLQRPEPGERPPSRVLLRQCAGDPEDVWRDVEAGRGVRIVDLLDDEVDLSPARHVRRHGEADPGRGYAAALQQFRARTAVPPELRRLPERRPLPTATLGELAEAGLLRIRHAPARMSVDGGDLAVLTGDDLLRDGSPSGGTTPGDELIAIEPGDVVASPMGRARVVHTAAVLGPGLSSYRVDPEQLDAEFLAGVLRSVDPGTRGSRRLELRRTRVPRLPLDEQRTYGRAFRELLDLTDAVREAAEHCETLVRLGLTGLVDGWLGPE</sequence>
<comment type="caution">
    <text evidence="2">The sequence shown here is derived from an EMBL/GenBank/DDBJ whole genome shotgun (WGS) entry which is preliminary data.</text>
</comment>
<dbReference type="PANTHER" id="PTHR42998">
    <property type="entry name" value="TYPE I RESTRICTION ENZYME HINDVIIP M PROTEIN-RELATED"/>
    <property type="match status" value="1"/>
</dbReference>
<dbReference type="GO" id="GO:0008170">
    <property type="term" value="F:N-methyltransferase activity"/>
    <property type="evidence" value="ECO:0007669"/>
    <property type="project" value="InterPro"/>
</dbReference>
<dbReference type="SUPFAM" id="SSF53335">
    <property type="entry name" value="S-adenosyl-L-methionine-dependent methyltransferases"/>
    <property type="match status" value="1"/>
</dbReference>
<dbReference type="PRINTS" id="PR00507">
    <property type="entry name" value="N12N6MTFRASE"/>
</dbReference>